<comment type="similarity">
    <text evidence="2">Belongs to the strictosidine synthase family.</text>
</comment>
<reference evidence="6 7" key="1">
    <citation type="submission" date="2020-06" db="EMBL/GenBank/DDBJ databases">
        <title>Transcriptomic and genomic resources for Thalictrum thalictroides and T. hernandezii: Facilitating candidate gene discovery in an emerging model plant lineage.</title>
        <authorList>
            <person name="Arias T."/>
            <person name="Riano-Pachon D.M."/>
            <person name="Di Stilio V.S."/>
        </authorList>
    </citation>
    <scope>NUCLEOTIDE SEQUENCE [LARGE SCALE GENOMIC DNA]</scope>
    <source>
        <strain evidence="7">cv. WT478/WT964</strain>
        <tissue evidence="6">Leaves</tissue>
    </source>
</reference>
<dbReference type="GO" id="GO:0005773">
    <property type="term" value="C:vacuole"/>
    <property type="evidence" value="ECO:0007669"/>
    <property type="project" value="UniProtKB-SubCell"/>
</dbReference>
<organism evidence="6 7">
    <name type="scientific">Thalictrum thalictroides</name>
    <name type="common">Rue-anemone</name>
    <name type="synonym">Anemone thalictroides</name>
    <dbReference type="NCBI Taxonomy" id="46969"/>
    <lineage>
        <taxon>Eukaryota</taxon>
        <taxon>Viridiplantae</taxon>
        <taxon>Streptophyta</taxon>
        <taxon>Embryophyta</taxon>
        <taxon>Tracheophyta</taxon>
        <taxon>Spermatophyta</taxon>
        <taxon>Magnoliopsida</taxon>
        <taxon>Ranunculales</taxon>
        <taxon>Ranunculaceae</taxon>
        <taxon>Thalictroideae</taxon>
        <taxon>Thalictrum</taxon>
    </lineage>
</organism>
<comment type="caution">
    <text evidence="6">The sequence shown here is derived from an EMBL/GenBank/DDBJ whole genome shotgun (WGS) entry which is preliminary data.</text>
</comment>
<evidence type="ECO:0000256" key="3">
    <source>
        <dbReference type="ARBA" id="ARBA00022554"/>
    </source>
</evidence>
<dbReference type="AlphaFoldDB" id="A0A7J6WTV3"/>
<feature type="domain" description="Strictosidine synthase conserved region" evidence="5">
    <location>
        <begin position="8"/>
        <end position="64"/>
    </location>
</feature>
<evidence type="ECO:0000259" key="5">
    <source>
        <dbReference type="Pfam" id="PF03088"/>
    </source>
</evidence>
<dbReference type="GO" id="GO:0012505">
    <property type="term" value="C:endomembrane system"/>
    <property type="evidence" value="ECO:0007669"/>
    <property type="project" value="TreeGrafter"/>
</dbReference>
<proteinExistence type="inferred from homology"/>
<dbReference type="InterPro" id="IPR018119">
    <property type="entry name" value="Strictosidine_synth_cons-reg"/>
</dbReference>
<comment type="subcellular location">
    <subcellularLocation>
        <location evidence="1">Vacuole</location>
    </subcellularLocation>
</comment>
<dbReference type="PANTHER" id="PTHR10426:SF86">
    <property type="entry name" value="PROTEIN STRICTOSIDINE SYNTHASE-LIKE 10-LIKE"/>
    <property type="match status" value="1"/>
</dbReference>
<dbReference type="Proteomes" id="UP000554482">
    <property type="component" value="Unassembled WGS sequence"/>
</dbReference>
<dbReference type="Gene3D" id="2.120.10.30">
    <property type="entry name" value="TolB, C-terminal domain"/>
    <property type="match status" value="1"/>
</dbReference>
<name>A0A7J6WTV3_THATH</name>
<dbReference type="GO" id="GO:0016787">
    <property type="term" value="F:hydrolase activity"/>
    <property type="evidence" value="ECO:0007669"/>
    <property type="project" value="TreeGrafter"/>
</dbReference>
<dbReference type="InterPro" id="IPR011042">
    <property type="entry name" value="6-blade_b-propeller_TolB-like"/>
</dbReference>
<accession>A0A7J6WTV3</accession>
<feature type="non-terminal residue" evidence="6">
    <location>
        <position position="1"/>
    </location>
</feature>
<dbReference type="SUPFAM" id="SSF63829">
    <property type="entry name" value="Calcium-dependent phosphotriesterase"/>
    <property type="match status" value="1"/>
</dbReference>
<dbReference type="EMBL" id="JABWDY010011167">
    <property type="protein sequence ID" value="KAF5200070.1"/>
    <property type="molecule type" value="Genomic_DNA"/>
</dbReference>
<evidence type="ECO:0000313" key="6">
    <source>
        <dbReference type="EMBL" id="KAF5200070.1"/>
    </source>
</evidence>
<protein>
    <submittedName>
        <fullName evidence="6">Strictosidine synthase</fullName>
    </submittedName>
</protein>
<gene>
    <name evidence="6" type="ORF">FRX31_010342</name>
</gene>
<dbReference type="Pfam" id="PF03088">
    <property type="entry name" value="Str_synth"/>
    <property type="match status" value="1"/>
</dbReference>
<evidence type="ECO:0000256" key="4">
    <source>
        <dbReference type="ARBA" id="ARBA00023180"/>
    </source>
</evidence>
<keyword evidence="4" id="KW-0325">Glycoprotein</keyword>
<sequence length="201" mass="22543">DHLRIAANGDSTGRLMTYDPVSRKVTVLLKGLSFANGVALSKDRDYVLVAETSRQLIQRYWLKGLQATTHEVFAQVPGSPDNIKINDRGQFWVALNNGRSFPSFIDDIVAVRLDEHGRILERRHGNGFMQSISEVKEIRGTLFVGSVVCLRIPYFKSCSMQYAHRKSYSSGVMKREIPLVKFAIRLISQDTLTPSIVAISS</sequence>
<evidence type="ECO:0000313" key="7">
    <source>
        <dbReference type="Proteomes" id="UP000554482"/>
    </source>
</evidence>
<evidence type="ECO:0000256" key="2">
    <source>
        <dbReference type="ARBA" id="ARBA00009191"/>
    </source>
</evidence>
<keyword evidence="7" id="KW-1185">Reference proteome</keyword>
<evidence type="ECO:0000256" key="1">
    <source>
        <dbReference type="ARBA" id="ARBA00004116"/>
    </source>
</evidence>
<dbReference type="OrthoDB" id="5307922at2759"/>
<dbReference type="PANTHER" id="PTHR10426">
    <property type="entry name" value="STRICTOSIDINE SYNTHASE-RELATED"/>
    <property type="match status" value="1"/>
</dbReference>
<keyword evidence="3" id="KW-0926">Vacuole</keyword>